<dbReference type="Gene3D" id="2.40.70.10">
    <property type="entry name" value="Acid Proteases"/>
    <property type="match status" value="1"/>
</dbReference>
<dbReference type="EMBL" id="JANUCP010000002">
    <property type="protein sequence ID" value="MCS3918855.1"/>
    <property type="molecule type" value="Genomic_DNA"/>
</dbReference>
<keyword evidence="1" id="KW-0378">Hydrolase</keyword>
<keyword evidence="2" id="KW-1185">Reference proteome</keyword>
<dbReference type="InterPro" id="IPR021109">
    <property type="entry name" value="Peptidase_aspartic_dom_sf"/>
</dbReference>
<dbReference type="SUPFAM" id="SSF50630">
    <property type="entry name" value="Acid proteases"/>
    <property type="match status" value="1"/>
</dbReference>
<dbReference type="Pfam" id="PF13650">
    <property type="entry name" value="Asp_protease_2"/>
    <property type="match status" value="1"/>
</dbReference>
<dbReference type="GO" id="GO:0006508">
    <property type="term" value="P:proteolysis"/>
    <property type="evidence" value="ECO:0007669"/>
    <property type="project" value="UniProtKB-KW"/>
</dbReference>
<dbReference type="Proteomes" id="UP001204798">
    <property type="component" value="Unassembled WGS sequence"/>
</dbReference>
<accession>A0ABT2ELX8</accession>
<keyword evidence="1" id="KW-0645">Protease</keyword>
<protein>
    <submittedName>
        <fullName evidence="1">Aspartyl protease</fullName>
    </submittedName>
</protein>
<name>A0ABT2ELX8_9BACT</name>
<gene>
    <name evidence="1" type="ORF">M2350_001255</name>
</gene>
<evidence type="ECO:0000313" key="2">
    <source>
        <dbReference type="Proteomes" id="UP001204798"/>
    </source>
</evidence>
<evidence type="ECO:0000313" key="1">
    <source>
        <dbReference type="EMBL" id="MCS3918855.1"/>
    </source>
</evidence>
<comment type="caution">
    <text evidence="1">The sequence shown here is derived from an EMBL/GenBank/DDBJ whole genome shotgun (WGS) entry which is preliminary data.</text>
</comment>
<reference evidence="1 2" key="1">
    <citation type="submission" date="2022-08" db="EMBL/GenBank/DDBJ databases">
        <title>Bacterial and archaeal communities from various locations to study Microbial Dark Matter (Phase II).</title>
        <authorList>
            <person name="Stepanauskas R."/>
        </authorList>
    </citation>
    <scope>NUCLEOTIDE SEQUENCE [LARGE SCALE GENOMIC DNA]</scope>
    <source>
        <strain evidence="1 2">PD1</strain>
    </source>
</reference>
<sequence length="146" mass="16023">MLIVPFDPTSRLIQVTVMVSDGLMTALTVLVDTGAGRTGFRRSTLIGLGIDVDASEQTIRLNTASESLIVPVVNLPLLRVFGVDFRDLPVLCLPLPPTVPADGVLGFDVLSRFRLFVNYKRGLLVAEPFNGFWDRAKFLYQVAKAM</sequence>
<proteinExistence type="predicted"/>
<dbReference type="GO" id="GO:0008233">
    <property type="term" value="F:peptidase activity"/>
    <property type="evidence" value="ECO:0007669"/>
    <property type="project" value="UniProtKB-KW"/>
</dbReference>
<dbReference type="RefSeq" id="WP_259094906.1">
    <property type="nucleotide sequence ID" value="NZ_CP130454.1"/>
</dbReference>
<organism evidence="1 2">
    <name type="scientific">Candidatus Fervidibacter sacchari</name>
    <dbReference type="NCBI Taxonomy" id="1448929"/>
    <lineage>
        <taxon>Bacteria</taxon>
        <taxon>Candidatus Fervidibacterota</taxon>
        <taxon>Candidatus Fervidibacter</taxon>
    </lineage>
</organism>